<accession>A0A402DIJ4</accession>
<comment type="caution">
    <text evidence="1">The sequence shown here is derived from an EMBL/GenBank/DDBJ whole genome shotgun (WGS) entry which is preliminary data.</text>
</comment>
<organism evidence="1 2">
    <name type="scientific">Microcystis aeruginosa NIES-4285</name>
    <dbReference type="NCBI Taxonomy" id="2497681"/>
    <lineage>
        <taxon>Bacteria</taxon>
        <taxon>Bacillati</taxon>
        <taxon>Cyanobacteriota</taxon>
        <taxon>Cyanophyceae</taxon>
        <taxon>Oscillatoriophycideae</taxon>
        <taxon>Chroococcales</taxon>
        <taxon>Microcystaceae</taxon>
        <taxon>Microcystis</taxon>
    </lineage>
</organism>
<evidence type="ECO:0000313" key="1">
    <source>
        <dbReference type="EMBL" id="GCE62024.1"/>
    </source>
</evidence>
<protein>
    <submittedName>
        <fullName evidence="1">Uncharacterized protein</fullName>
    </submittedName>
</protein>
<dbReference type="EMBL" id="BIFY01000100">
    <property type="protein sequence ID" value="GCE62024.1"/>
    <property type="molecule type" value="Genomic_DNA"/>
</dbReference>
<gene>
    <name evidence="1" type="ORF">MiAbB_03968</name>
</gene>
<dbReference type="Proteomes" id="UP000289660">
    <property type="component" value="Unassembled WGS sequence"/>
</dbReference>
<name>A0A402DIJ4_MICAE</name>
<evidence type="ECO:0000313" key="2">
    <source>
        <dbReference type="Proteomes" id="UP000289660"/>
    </source>
</evidence>
<dbReference type="AlphaFoldDB" id="A0A402DIJ4"/>
<reference evidence="2" key="1">
    <citation type="submission" date="2018-12" db="EMBL/GenBank/DDBJ databases">
        <title>Genome sequence of Microcystis aeruginosa NIES-4285.</title>
        <authorList>
            <person name="Tanabe Y."/>
        </authorList>
    </citation>
    <scope>NUCLEOTIDE SEQUENCE [LARGE SCALE GENOMIC DNA]</scope>
    <source>
        <strain evidence="2">NIES-4285</strain>
    </source>
</reference>
<sequence length="52" mass="6113">MNDYSYLLYSEKSPLATYCYDLIPLTYEERGMLPAKKPAENGFIEETRFLNI</sequence>
<proteinExistence type="predicted"/>